<dbReference type="AlphaFoldDB" id="A0A8J7KX48"/>
<dbReference type="PANTHER" id="PTHR46066">
    <property type="entry name" value="CHITINASE DOMAIN-CONTAINING PROTEIN 1 FAMILY MEMBER"/>
    <property type="match status" value="1"/>
</dbReference>
<proteinExistence type="predicted"/>
<dbReference type="Proteomes" id="UP000623269">
    <property type="component" value="Unassembled WGS sequence"/>
</dbReference>
<reference evidence="1" key="1">
    <citation type="submission" date="2020-12" db="EMBL/GenBank/DDBJ databases">
        <title>M. sibirica DSM 26468T genome.</title>
        <authorList>
            <person name="Thieme N."/>
            <person name="Rettenmaier R."/>
            <person name="Zverlov V."/>
            <person name="Liebl W."/>
        </authorList>
    </citation>
    <scope>NUCLEOTIDE SEQUENCE</scope>
    <source>
        <strain evidence="1">DSM 26468</strain>
    </source>
</reference>
<accession>A0A8J7KX48</accession>
<dbReference type="Gene3D" id="3.10.50.10">
    <property type="match status" value="1"/>
</dbReference>
<dbReference type="PANTHER" id="PTHR46066:SF2">
    <property type="entry name" value="CHITINASE DOMAIN-CONTAINING PROTEIN 1"/>
    <property type="match status" value="1"/>
</dbReference>
<organism evidence="1 2">
    <name type="scientific">Mobilitalea sibirica</name>
    <dbReference type="NCBI Taxonomy" id="1462919"/>
    <lineage>
        <taxon>Bacteria</taxon>
        <taxon>Bacillati</taxon>
        <taxon>Bacillota</taxon>
        <taxon>Clostridia</taxon>
        <taxon>Lachnospirales</taxon>
        <taxon>Lachnospiraceae</taxon>
        <taxon>Mobilitalea</taxon>
    </lineage>
</organism>
<comment type="caution">
    <text evidence="1">The sequence shown here is derived from an EMBL/GenBank/DDBJ whole genome shotgun (WGS) entry which is preliminary data.</text>
</comment>
<dbReference type="Gene3D" id="3.20.20.80">
    <property type="entry name" value="Glycosidases"/>
    <property type="match status" value="1"/>
</dbReference>
<evidence type="ECO:0000313" key="2">
    <source>
        <dbReference type="Proteomes" id="UP000623269"/>
    </source>
</evidence>
<sequence length="271" mass="30948">MAKQYDTIPLLAISALSPSGEINTEFLYELLLDNELQEKLINEVLHILRYKGYMGANLIISNITHYNQSIYLNIIEKISAILRNEGYIFKITITSNDYTDLNLNYNSISLFVDRIIFLENIWIKRIQPPAPVSNISLISSFIENIISNVSPELISFGEPLIGIDWIIPHKPGSTANLMSLNSVINLAYGQKAVIQFDEVSQTPYVYYDKTSEGGNEQHIVWFIDARRIKASDDVILDYDLVATNFWNLRSYYQPLFSIIAATFNIIKLPIQ</sequence>
<protein>
    <submittedName>
        <fullName evidence="1">Uncharacterized protein</fullName>
    </submittedName>
</protein>
<dbReference type="InterPro" id="IPR029070">
    <property type="entry name" value="Chitinase_insertion_sf"/>
</dbReference>
<keyword evidence="2" id="KW-1185">Reference proteome</keyword>
<dbReference type="EMBL" id="JAEAGR010000010">
    <property type="protein sequence ID" value="MBH1941337.1"/>
    <property type="molecule type" value="Genomic_DNA"/>
</dbReference>
<gene>
    <name evidence="1" type="ORF">I5677_10575</name>
</gene>
<name>A0A8J7KX48_9FIRM</name>
<evidence type="ECO:0000313" key="1">
    <source>
        <dbReference type="EMBL" id="MBH1941337.1"/>
    </source>
</evidence>
<dbReference type="GO" id="GO:0070492">
    <property type="term" value="F:oligosaccharide binding"/>
    <property type="evidence" value="ECO:0007669"/>
    <property type="project" value="TreeGrafter"/>
</dbReference>
<dbReference type="GO" id="GO:0012505">
    <property type="term" value="C:endomembrane system"/>
    <property type="evidence" value="ECO:0007669"/>
    <property type="project" value="TreeGrafter"/>
</dbReference>